<gene>
    <name evidence="2" type="ORF">A142_23015</name>
</gene>
<protein>
    <recommendedName>
        <fullName evidence="1">DUF6575 domain-containing protein</fullName>
    </recommendedName>
</protein>
<dbReference type="OrthoDB" id="507999at2"/>
<dbReference type="AlphaFoldDB" id="A0A1E5FK68"/>
<dbReference type="InterPro" id="IPR046482">
    <property type="entry name" value="DUF6575"/>
</dbReference>
<proteinExistence type="predicted"/>
<reference evidence="2 3" key="1">
    <citation type="journal article" date="2012" name="Science">
        <title>Ecological populations of bacteria act as socially cohesive units of antibiotic production and resistance.</title>
        <authorList>
            <person name="Cordero O.X."/>
            <person name="Wildschutte H."/>
            <person name="Kirkup B."/>
            <person name="Proehl S."/>
            <person name="Ngo L."/>
            <person name="Hussain F."/>
            <person name="Le Roux F."/>
            <person name="Mincer T."/>
            <person name="Polz M.F."/>
        </authorList>
    </citation>
    <scope>NUCLEOTIDE SEQUENCE [LARGE SCALE GENOMIC DNA]</scope>
    <source>
        <strain evidence="2 3">12E03</strain>
    </source>
</reference>
<dbReference type="EMBL" id="AJZD02000246">
    <property type="protein sequence ID" value="OEF90486.1"/>
    <property type="molecule type" value="Genomic_DNA"/>
</dbReference>
<evidence type="ECO:0000313" key="3">
    <source>
        <dbReference type="Proteomes" id="UP000094802"/>
    </source>
</evidence>
<dbReference type="Proteomes" id="UP000094802">
    <property type="component" value="Unassembled WGS sequence"/>
</dbReference>
<sequence length="420" mass="48036">MYPLVQDSRLGTLEFHKIYEEYDGPKLFSAVNALGIYYLVYWIDELEDGDTWLYVPMSYNRLEKLESASRSLRDAFIYPEENSIFRIFTSFDGEEETLTHLTAEELTEEELPPIDYRIECELVPEQEVVSSITNHEIHISKPSRRGIMKLDSISKILEGWSSLYDEFVRTINISDRLVPVDARPGSFIVRLESNHYEKVSPVIDDFFGVLTSSEDIHTTLLSMKIDVDVVKEFLSLVVDSSYDFKLTPLIDGSFPHQLSKSAAERILTELKTSELTYLSSLRVPQADDLKRVFDVVIAKSNFQEVNEFTLGITSRQVAYYLHAARTLGYLDRSNQPTSAGMQFGKLDENQRLKSAAMRFQSSDCGWTWISWASGKTLADIPNGSAFEFLQDCVPTLNVSTARRRSKTLNSWLKLFKPITE</sequence>
<feature type="domain" description="DUF6575" evidence="1">
    <location>
        <begin position="4"/>
        <end position="216"/>
    </location>
</feature>
<dbReference type="Pfam" id="PF20215">
    <property type="entry name" value="DUF6575"/>
    <property type="match status" value="1"/>
</dbReference>
<organism evidence="2 3">
    <name type="scientific">Vibrio splendidus 12E03</name>
    <dbReference type="NCBI Taxonomy" id="1191305"/>
    <lineage>
        <taxon>Bacteria</taxon>
        <taxon>Pseudomonadati</taxon>
        <taxon>Pseudomonadota</taxon>
        <taxon>Gammaproteobacteria</taxon>
        <taxon>Vibrionales</taxon>
        <taxon>Vibrionaceae</taxon>
        <taxon>Vibrio</taxon>
    </lineage>
</organism>
<dbReference type="RefSeq" id="WP_019821148.1">
    <property type="nucleotide sequence ID" value="NZ_AJZD02000246.1"/>
</dbReference>
<evidence type="ECO:0000313" key="2">
    <source>
        <dbReference type="EMBL" id="OEF90486.1"/>
    </source>
</evidence>
<comment type="caution">
    <text evidence="2">The sequence shown here is derived from an EMBL/GenBank/DDBJ whole genome shotgun (WGS) entry which is preliminary data.</text>
</comment>
<accession>A0A1E5FK68</accession>
<evidence type="ECO:0000259" key="1">
    <source>
        <dbReference type="Pfam" id="PF20215"/>
    </source>
</evidence>
<name>A0A1E5FK68_VIBSP</name>